<proteinExistence type="predicted"/>
<dbReference type="OrthoDB" id="6198066at2"/>
<dbReference type="STRING" id="889378.Spiaf_0057"/>
<sequence>MDTKLTLRLDKEVIDRIKIYASSHNQSVSALTEQLYKMYLIQEDFPVEENLSSSIAKKYKGIIKDSSNMDELKTGYLFEKHVK</sequence>
<evidence type="ECO:0000313" key="2">
    <source>
        <dbReference type="Proteomes" id="UP000007383"/>
    </source>
</evidence>
<dbReference type="HOGENOM" id="CLU_168243_2_0_12"/>
<dbReference type="RefSeq" id="WP_014454164.1">
    <property type="nucleotide sequence ID" value="NC_017098.1"/>
</dbReference>
<dbReference type="EMBL" id="CP003282">
    <property type="protein sequence ID" value="AFG36166.1"/>
    <property type="molecule type" value="Genomic_DNA"/>
</dbReference>
<name>H9UF73_SPIAZ</name>
<organism evidence="1 2">
    <name type="scientific">Spirochaeta africana (strain ATCC 700263 / DSM 8902 / Z-7692)</name>
    <dbReference type="NCBI Taxonomy" id="889378"/>
    <lineage>
        <taxon>Bacteria</taxon>
        <taxon>Pseudomonadati</taxon>
        <taxon>Spirochaetota</taxon>
        <taxon>Spirochaetia</taxon>
        <taxon>Spirochaetales</taxon>
        <taxon>Spirochaetaceae</taxon>
        <taxon>Spirochaeta</taxon>
    </lineage>
</organism>
<dbReference type="Pfam" id="PF19891">
    <property type="entry name" value="DUF6364"/>
    <property type="match status" value="1"/>
</dbReference>
<keyword evidence="2" id="KW-1185">Reference proteome</keyword>
<dbReference type="InterPro" id="IPR010985">
    <property type="entry name" value="Ribbon_hlx_hlx"/>
</dbReference>
<dbReference type="GO" id="GO:0006355">
    <property type="term" value="P:regulation of DNA-templated transcription"/>
    <property type="evidence" value="ECO:0007669"/>
    <property type="project" value="InterPro"/>
</dbReference>
<protein>
    <submittedName>
        <fullName evidence="1">Uncharacterized protein</fullName>
    </submittedName>
</protein>
<reference evidence="2" key="1">
    <citation type="journal article" date="2013" name="Stand. Genomic Sci.">
        <title>Complete genome sequence of the halophilic bacterium Spirochaeta africana type strain (Z-7692(T)) from the alkaline Lake Magadi in the East African Rift.</title>
        <authorList>
            <person name="Liolos K."/>
            <person name="Abt B."/>
            <person name="Scheuner C."/>
            <person name="Teshima H."/>
            <person name="Held B."/>
            <person name="Lapidus A."/>
            <person name="Nolan M."/>
            <person name="Lucas S."/>
            <person name="Deshpande S."/>
            <person name="Cheng J.F."/>
            <person name="Tapia R."/>
            <person name="Goodwin L.A."/>
            <person name="Pitluck S."/>
            <person name="Pagani I."/>
            <person name="Ivanova N."/>
            <person name="Mavromatis K."/>
            <person name="Mikhailova N."/>
            <person name="Huntemann M."/>
            <person name="Pati A."/>
            <person name="Chen A."/>
            <person name="Palaniappan K."/>
            <person name="Land M."/>
            <person name="Rohde M."/>
            <person name="Tindall B.J."/>
            <person name="Detter J.C."/>
            <person name="Goker M."/>
            <person name="Bristow J."/>
            <person name="Eisen J.A."/>
            <person name="Markowitz V."/>
            <person name="Hugenholtz P."/>
            <person name="Woyke T."/>
            <person name="Klenk H.P."/>
            <person name="Kyrpides N.C."/>
        </authorList>
    </citation>
    <scope>NUCLEOTIDE SEQUENCE</scope>
    <source>
        <strain evidence="2">ATCC 700263 / DSM 8902 / Z-7692</strain>
    </source>
</reference>
<dbReference type="SUPFAM" id="SSF47598">
    <property type="entry name" value="Ribbon-helix-helix"/>
    <property type="match status" value="1"/>
</dbReference>
<dbReference type="Proteomes" id="UP000007383">
    <property type="component" value="Chromosome"/>
</dbReference>
<accession>H9UF73</accession>
<dbReference type="InterPro" id="IPR045944">
    <property type="entry name" value="DUF6364"/>
</dbReference>
<evidence type="ECO:0000313" key="1">
    <source>
        <dbReference type="EMBL" id="AFG36166.1"/>
    </source>
</evidence>
<dbReference type="PATRIC" id="fig|889378.3.peg.60"/>
<dbReference type="AlphaFoldDB" id="H9UF73"/>
<gene>
    <name evidence="1" type="ordered locus">Spiaf_0057</name>
</gene>
<dbReference type="KEGG" id="sfc:Spiaf_0057"/>